<keyword evidence="5" id="KW-1185">Reference proteome</keyword>
<feature type="domain" description="DUF6443" evidence="3">
    <location>
        <begin position="71"/>
        <end position="190"/>
    </location>
</feature>
<dbReference type="InterPro" id="IPR045619">
    <property type="entry name" value="DUF6443"/>
</dbReference>
<comment type="caution">
    <text evidence="4">The sequence shown here is derived from an EMBL/GenBank/DDBJ whole genome shotgun (WGS) entry which is preliminary data.</text>
</comment>
<feature type="signal peptide" evidence="2">
    <location>
        <begin position="1"/>
        <end position="26"/>
    </location>
</feature>
<dbReference type="InterPro" id="IPR050708">
    <property type="entry name" value="T6SS_VgrG/RHS"/>
</dbReference>
<dbReference type="NCBIfam" id="TIGR03696">
    <property type="entry name" value="Rhs_assc_core"/>
    <property type="match status" value="1"/>
</dbReference>
<dbReference type="PANTHER" id="PTHR32305">
    <property type="match status" value="1"/>
</dbReference>
<feature type="region of interest" description="Disordered" evidence="1">
    <location>
        <begin position="1460"/>
        <end position="1481"/>
    </location>
</feature>
<reference evidence="4 5" key="1">
    <citation type="submission" date="2024-06" db="EMBL/GenBank/DDBJ databases">
        <title>Chitinophaga defluvii sp. nov., isolated from municipal sewage.</title>
        <authorList>
            <person name="Zhang L."/>
        </authorList>
    </citation>
    <scope>NUCLEOTIDE SEQUENCE [LARGE SCALE GENOMIC DNA]</scope>
    <source>
        <strain evidence="4 5">H8</strain>
    </source>
</reference>
<dbReference type="EMBL" id="JBEXAC010000001">
    <property type="protein sequence ID" value="MET6996899.1"/>
    <property type="molecule type" value="Genomic_DNA"/>
</dbReference>
<dbReference type="Proteomes" id="UP001549749">
    <property type="component" value="Unassembled WGS sequence"/>
</dbReference>
<feature type="compositionally biased region" description="Polar residues" evidence="1">
    <location>
        <begin position="1460"/>
        <end position="1472"/>
    </location>
</feature>
<sequence>MRKKNSTVIKITFSITLILTLNCVVAQIPGTTVRPTATPINAPGTYETTTINYIRTWAPAVPTADTAYVISPARVVAEVQQSTQYLDGLGRLVQTVSKGLSAGGNDLVVPVAYDFFGRQEAKYLPYTTTGVSDGSFKTAPFNAQAAFYQSQLPGERIYYNRIDYEASPLNRIIKNYAPGNSWAKNDPNGIEKGGNRPIETQYLVNKTSDSVRIWSLNIGDVKPVNSNGSVYDAGQLYKQTTIDEVGNQVIEYSDKNGRMVLKKVQFSVSPGSGHMGWLCSYYVYDELGLLRFVITPRAVEAIMVNNWSINDMIAGELCFIYRFDGRRRMIVKKVPGADSTEMVYDVRDRLAFIRDGNMKGKNWQATFYDSLNRPVMTALYKNATATRESLQTTMSGIAGSSSKNITYNFPAPADMLLDTYDGKPLYQATNSISLVSGFETGIGAETSLEINPAATSGSSIIAATVTPTNISVDSLTPLTYTYYDGYTFSGAQSYANGDITKPQADGSPSAESLPATSSTMVKGLVTGTKVRVLGTNQWLTTTNHYNDKGRLIQVQANNVNGGLDVTTNLYDFNGKVLSTYLRHKNLRSSLSPQTTVLTMLHYDAAGRLTSVKKRLNDASPLLDKTIVANTYNELGQMKTKRLGVTPTGQLETLTYDYNIQGWLTGMNKAFASTPGSISNWFGQTLAYDSGFTVLQYNGNIAGSTWKSRSDGISRAYGYGYDKVNRLLAANFKQQNNNSPNWTSDQKDFSVSNLNYDANGNIQTMNQMGMVGVGAPRPIDKLVYTYGKSGNAYTNKLSAVVDTCNTAGAKLGDFINGTNSGDDYDYDANGNLKYDLNKNITTITYNHMNLPDNIVITGKGSIKYLYDARGTKLRKVITDNTATPAKTTTTDYIGGMVYQNDTLQFVGHEEGRIRPVFKTGRDPQYPFDYFVKDHLGNIRMVLTDKPDSTFYAATMEKPAAAMETAMFSNIDNTRADKPVGYPADESAGKNASVAKLTATGSGKKIGPSIVLRVMAGDTIQLSAKAFYKSEGPAAQKSPLAITESMVADLVQAFGGSSRESRSTHGVSSEDQLTPFNSNFYNNDYQRLKEKEPDQPDANRPKAYLNFVLFDDDFKLVEENSGVKQVKEEPDQLQTLGQDKMVIQKSGFLYAYTSNESIQPVYFDNILLGVNTGPLLEETHYYPFGLTMAGISSNALKGTNYPENRKKYNGNELQSKEFSDGSGLEWYDFNARTYDQQIGRFMQIDPLIESGEQETISPYHFAKNNPVKYNDPDGKCPNCLVGGIVGFFVDAVLQVSVSVSRTIAKGDPVTPASIWNDFSGAQSAAATAVGALTSGLSAVEQVGVSLAVKTVAAQGAISIWRQQAQNGSVNPTELVIDALPIPEGPAKKIVNTRPAEKAVRQAENALNATTSRIPQRKINAVNQAKATLERQGEINTAYDLTGEAAKGAAGRTAINETRIAAENTTTEGSGSIPLNSVPAPPADNTRIVIKPPY</sequence>
<evidence type="ECO:0000256" key="1">
    <source>
        <dbReference type="SAM" id="MobiDB-lite"/>
    </source>
</evidence>
<evidence type="ECO:0000313" key="4">
    <source>
        <dbReference type="EMBL" id="MET6996899.1"/>
    </source>
</evidence>
<evidence type="ECO:0000259" key="3">
    <source>
        <dbReference type="Pfam" id="PF20041"/>
    </source>
</evidence>
<keyword evidence="2" id="KW-0732">Signal</keyword>
<dbReference type="Gene3D" id="2.180.10.10">
    <property type="entry name" value="RHS repeat-associated core"/>
    <property type="match status" value="2"/>
</dbReference>
<feature type="region of interest" description="Disordered" evidence="1">
    <location>
        <begin position="1055"/>
        <end position="1074"/>
    </location>
</feature>
<gene>
    <name evidence="4" type="ORF">ABR189_05950</name>
</gene>
<evidence type="ECO:0000313" key="5">
    <source>
        <dbReference type="Proteomes" id="UP001549749"/>
    </source>
</evidence>
<feature type="chain" id="PRO_5045689494" evidence="2">
    <location>
        <begin position="27"/>
        <end position="1491"/>
    </location>
</feature>
<name>A0ABV2T1J4_9BACT</name>
<dbReference type="Pfam" id="PF20041">
    <property type="entry name" value="DUF6443"/>
    <property type="match status" value="1"/>
</dbReference>
<organism evidence="4 5">
    <name type="scientific">Chitinophaga defluvii</name>
    <dbReference type="NCBI Taxonomy" id="3163343"/>
    <lineage>
        <taxon>Bacteria</taxon>
        <taxon>Pseudomonadati</taxon>
        <taxon>Bacteroidota</taxon>
        <taxon>Chitinophagia</taxon>
        <taxon>Chitinophagales</taxon>
        <taxon>Chitinophagaceae</taxon>
        <taxon>Chitinophaga</taxon>
    </lineage>
</organism>
<accession>A0ABV2T1J4</accession>
<protein>
    <submittedName>
        <fullName evidence="4">DUF6443 domain-containing protein</fullName>
    </submittedName>
</protein>
<feature type="compositionally biased region" description="Polar residues" evidence="1">
    <location>
        <begin position="1062"/>
        <end position="1074"/>
    </location>
</feature>
<proteinExistence type="predicted"/>
<evidence type="ECO:0000256" key="2">
    <source>
        <dbReference type="SAM" id="SignalP"/>
    </source>
</evidence>
<dbReference type="PANTHER" id="PTHR32305:SF15">
    <property type="entry name" value="PROTEIN RHSA-RELATED"/>
    <property type="match status" value="1"/>
</dbReference>
<dbReference type="InterPro" id="IPR022385">
    <property type="entry name" value="Rhs_assc_core"/>
</dbReference>
<dbReference type="RefSeq" id="WP_354659540.1">
    <property type="nucleotide sequence ID" value="NZ_JBEXAC010000001.1"/>
</dbReference>